<evidence type="ECO:0000313" key="1">
    <source>
        <dbReference type="EMBL" id="KAG0557038.1"/>
    </source>
</evidence>
<evidence type="ECO:0000313" key="2">
    <source>
        <dbReference type="Proteomes" id="UP000822688"/>
    </source>
</evidence>
<keyword evidence="2" id="KW-1185">Reference proteome</keyword>
<proteinExistence type="predicted"/>
<gene>
    <name evidence="1" type="ORF">KC19_11G097900</name>
</gene>
<reference evidence="1 2" key="1">
    <citation type="submission" date="2020-06" db="EMBL/GenBank/DDBJ databases">
        <title>WGS assembly of Ceratodon purpureus strain R40.</title>
        <authorList>
            <person name="Carey S.B."/>
            <person name="Jenkins J."/>
            <person name="Shu S."/>
            <person name="Lovell J.T."/>
            <person name="Sreedasyam A."/>
            <person name="Maumus F."/>
            <person name="Tiley G.P."/>
            <person name="Fernandez-Pozo N."/>
            <person name="Barry K."/>
            <person name="Chen C."/>
            <person name="Wang M."/>
            <person name="Lipzen A."/>
            <person name="Daum C."/>
            <person name="Saski C.A."/>
            <person name="Payton A.C."/>
            <person name="Mcbreen J.C."/>
            <person name="Conrad R.E."/>
            <person name="Kollar L.M."/>
            <person name="Olsson S."/>
            <person name="Huttunen S."/>
            <person name="Landis J.B."/>
            <person name="Wickett N.J."/>
            <person name="Johnson M.G."/>
            <person name="Rensing S.A."/>
            <person name="Grimwood J."/>
            <person name="Schmutz J."/>
            <person name="Mcdaniel S.F."/>
        </authorList>
    </citation>
    <scope>NUCLEOTIDE SEQUENCE [LARGE SCALE GENOMIC DNA]</scope>
    <source>
        <strain evidence="1 2">R40</strain>
    </source>
</reference>
<dbReference type="EMBL" id="CM026432">
    <property type="protein sequence ID" value="KAG0557038.1"/>
    <property type="molecule type" value="Genomic_DNA"/>
</dbReference>
<organism evidence="1 2">
    <name type="scientific">Ceratodon purpureus</name>
    <name type="common">Fire moss</name>
    <name type="synonym">Dicranum purpureum</name>
    <dbReference type="NCBI Taxonomy" id="3225"/>
    <lineage>
        <taxon>Eukaryota</taxon>
        <taxon>Viridiplantae</taxon>
        <taxon>Streptophyta</taxon>
        <taxon>Embryophyta</taxon>
        <taxon>Bryophyta</taxon>
        <taxon>Bryophytina</taxon>
        <taxon>Bryopsida</taxon>
        <taxon>Dicranidae</taxon>
        <taxon>Pseudoditrichales</taxon>
        <taxon>Ditrichaceae</taxon>
        <taxon>Ceratodon</taxon>
    </lineage>
</organism>
<accession>A0A8T0GGX6</accession>
<dbReference type="AlphaFoldDB" id="A0A8T0GGX6"/>
<protein>
    <submittedName>
        <fullName evidence="1">Uncharacterized protein</fullName>
    </submittedName>
</protein>
<sequence length="158" mass="18143">MAQRQRLLRKCEDHRWCLRKGHYEHTMIHASQDPSKPSLASLLKKRLVKARKLGKGFVVERKRLDQSQSSTGSSLKQEQLTKGRNMVMGVIMKTRNGLRHLVSAVPMKKVPVLLEKRKDQQPSISRLLSRRRGVNVLMTVKIPERNPFPPPLAPPGYH</sequence>
<dbReference type="Proteomes" id="UP000822688">
    <property type="component" value="Chromosome 11"/>
</dbReference>
<name>A0A8T0GGX6_CERPU</name>
<comment type="caution">
    <text evidence="1">The sequence shown here is derived from an EMBL/GenBank/DDBJ whole genome shotgun (WGS) entry which is preliminary data.</text>
</comment>